<proteinExistence type="predicted"/>
<dbReference type="InterPro" id="IPR023168">
    <property type="entry name" value="GatB_Yqey_C_2"/>
</dbReference>
<reference evidence="1 2" key="1">
    <citation type="journal article" date="2015" name="Genome Announc.">
        <title>Complete Genome Sequence of Cupriavidus basilensis 4G11, Isolated from the Oak Ridge Field Research Center Site.</title>
        <authorList>
            <person name="Ray J."/>
            <person name="Waters R.J."/>
            <person name="Skerker J.M."/>
            <person name="Kuehl J.V."/>
            <person name="Price M.N."/>
            <person name="Huang J."/>
            <person name="Chakraborty R."/>
            <person name="Arkin A.P."/>
            <person name="Deutschbauer A."/>
        </authorList>
    </citation>
    <scope>NUCLEOTIDE SEQUENCE [LARGE SCALE GENOMIC DNA]</scope>
    <source>
        <strain evidence="1">4G11</strain>
    </source>
</reference>
<dbReference type="STRING" id="68895.RR42_m0197"/>
<dbReference type="Gene3D" id="1.10.10.410">
    <property type="match status" value="1"/>
</dbReference>
<dbReference type="RefSeq" id="WP_043342985.1">
    <property type="nucleotide sequence ID" value="NZ_CP010536.1"/>
</dbReference>
<sequence length="198" mass="21471">MPAFPVALLHPLVAHLSPSTIHAHGADLEIELAPFVLGGEPVRTAIRLDGMNLPTYSLEQLAGRRLVFPLNPEPGYIDGSLYFDGRHHAVDIRELCFGKLDPHGLPVRIEGRIHFDDGARFDDTALSLAARIARPLSDAEIDALIDRAAADAGVGSIQQSGKVMAALSRHPSLRHADMALLHARVQARLLIGEAMRPR</sequence>
<evidence type="ECO:0000313" key="2">
    <source>
        <dbReference type="Proteomes" id="UP000031843"/>
    </source>
</evidence>
<gene>
    <name evidence="1" type="ORF">RR42_m0197</name>
</gene>
<dbReference type="EMBL" id="CP010536">
    <property type="protein sequence ID" value="AJG17612.1"/>
    <property type="molecule type" value="Genomic_DNA"/>
</dbReference>
<name>A0A0C4XYQ0_9BURK</name>
<evidence type="ECO:0000313" key="1">
    <source>
        <dbReference type="EMBL" id="AJG17612.1"/>
    </source>
</evidence>
<accession>A0A0C4XYQ0</accession>
<dbReference type="AlphaFoldDB" id="A0A0C4XYQ0"/>
<organism evidence="1 2">
    <name type="scientific">Cupriavidus basilensis</name>
    <dbReference type="NCBI Taxonomy" id="68895"/>
    <lineage>
        <taxon>Bacteria</taxon>
        <taxon>Pseudomonadati</taxon>
        <taxon>Pseudomonadota</taxon>
        <taxon>Betaproteobacteria</taxon>
        <taxon>Burkholderiales</taxon>
        <taxon>Burkholderiaceae</taxon>
        <taxon>Cupriavidus</taxon>
    </lineage>
</organism>
<dbReference type="Proteomes" id="UP000031843">
    <property type="component" value="Chromosome main"/>
</dbReference>
<keyword evidence="2" id="KW-1185">Reference proteome</keyword>
<dbReference type="KEGG" id="cbw:RR42_m0197"/>
<dbReference type="OrthoDB" id="5997643at2"/>
<protein>
    <submittedName>
        <fullName evidence="1">Uncharacterized protein</fullName>
    </submittedName>
</protein>